<keyword evidence="4" id="KW-1185">Reference proteome</keyword>
<evidence type="ECO:0000256" key="1">
    <source>
        <dbReference type="SAM" id="MobiDB-lite"/>
    </source>
</evidence>
<dbReference type="RefSeq" id="WP_006673259.1">
    <property type="nucleotide sequence ID" value="NZ_AOMA01000116.1"/>
</dbReference>
<dbReference type="AlphaFoldDB" id="M0LRX6"/>
<evidence type="ECO:0000313" key="3">
    <source>
        <dbReference type="EMBL" id="EMA36332.1"/>
    </source>
</evidence>
<comment type="caution">
    <text evidence="3">The sequence shown here is derived from an EMBL/GenBank/DDBJ whole genome shotgun (WGS) entry which is preliminary data.</text>
</comment>
<organism evidence="3 4">
    <name type="scientific">Halobiforma nitratireducens JCM 10879</name>
    <dbReference type="NCBI Taxonomy" id="1227454"/>
    <lineage>
        <taxon>Archaea</taxon>
        <taxon>Methanobacteriati</taxon>
        <taxon>Methanobacteriota</taxon>
        <taxon>Stenosarchaea group</taxon>
        <taxon>Halobacteria</taxon>
        <taxon>Halobacteriales</taxon>
        <taxon>Natrialbaceae</taxon>
        <taxon>Halobiforma</taxon>
    </lineage>
</organism>
<feature type="transmembrane region" description="Helical" evidence="2">
    <location>
        <begin position="20"/>
        <end position="44"/>
    </location>
</feature>
<evidence type="ECO:0000313" key="4">
    <source>
        <dbReference type="Proteomes" id="UP000011607"/>
    </source>
</evidence>
<feature type="region of interest" description="Disordered" evidence="1">
    <location>
        <begin position="1130"/>
        <end position="1184"/>
    </location>
</feature>
<evidence type="ECO:0008006" key="5">
    <source>
        <dbReference type="Google" id="ProtNLM"/>
    </source>
</evidence>
<dbReference type="OrthoDB" id="148042at2157"/>
<accession>M0LRX6</accession>
<name>M0LRX6_9EURY</name>
<evidence type="ECO:0000256" key="2">
    <source>
        <dbReference type="SAM" id="Phobius"/>
    </source>
</evidence>
<proteinExistence type="predicted"/>
<keyword evidence="2" id="KW-0812">Transmembrane</keyword>
<keyword evidence="2" id="KW-0472">Membrane</keyword>
<sequence length="1184" mass="128840">MNKGRASDDGEQQRAVSPLVGLILLFGIVAIGTALLLVAGSAMLDSIESGAEQEKVHMCMDETDHRLGTVITTGAEQSLAFDDSDCQPQIAADGTISVARHDGEHPDWDDDDRTATETLGTLEFELDEQTIAHQGGAVWERTDSDTRAVKEPNIGFENDTLHVELMQIEIDDVSGGETVVRHDHEGASEATSNLSSVLSDAENNVTFKIESEYADGWERHLRQEKESVSQYSVEVKRDSDDEVEMTIEGIGDPPAEPHFVIDEDHGLVAHDQEEPNAIENNRVGLNDRFYINASLTNYGSNPGTVNATLSIWNDSERNDRTIESNHSIYENNTIKTGPSGDWTNVTDPQDQDQQQYYFEPESLGLEPYTEYEYDIVTDPGGDSLDERGKFIVEEESPEVNISITEIEDDDPVGQGETLTVHADVEKRGYGDGQLVWLNGFGDNTVDTTMIDPDGDGDESVTLEWGSVDLPEEPDQTEISVSSENSTETADVDVEPLLNITAIDVLDEPVEEGDTVEIEAHIEAIGDDTQSDVVLDGFDGSEGDRTQSETISATGSPTTVQLEYEGVGERTDRVTVRTESPGAEDDEMDEVVVVERDGPVCSEVDYEGSGEEGDPYNVSTVDQLQCINDDLDANYQLVDDIDAHGTEYWNKEIVGTERIDSETVTAESGDFGWGDEITLSESPVVEESIEVDAGPGLFNSDPNFELVSAEDGIIEIRDSPGDWDDWSELDVTYETATQFGNPHGFEPIGQDGNNYPNTFVDSNWDGDAFSGDFDGNGHEIRNLYIDRPDERFVGLFGATNYPAEDASVGWGSTIENVRLTDVYVHGQQHVGALAGQAGGTVENARSEGYVEAEEQLVGGLIGDGAHANIDNRLVTEGTVVGGEIAASGNARLNHEGIGGLVGRATWETQVSTAYTQTDVSGANYVGSIVGTSSYVPSEFEQMYTTGTATGSDSDAGAIVGHVLSAGDSFDSSVYWDETIESDPYGEIGNWYTGSIGSWTIETDWIGRTTAEMQGFDVTEPDRMGNLEFADEGGPWEAVPDDYPRFSWELEAEGIFEVEIDDVDNVTAGNTSTVDVTVTSRDRDQEEKVVTQTITLTNMDGQVVDTKDVDLTSYPDRDDSETIELEWHTSLDDEGVGEVTAQSEDREDSAPIEIDPADIEDLTGDVDPDDLDDFPFETDLDGVEIG</sequence>
<dbReference type="PATRIC" id="fig|1227454.3.peg.2394"/>
<dbReference type="STRING" id="1227454.C446_11762"/>
<reference evidence="3 4" key="1">
    <citation type="journal article" date="2014" name="PLoS Genet.">
        <title>Phylogenetically driven sequencing of extremely halophilic archaea reveals strategies for static and dynamic osmo-response.</title>
        <authorList>
            <person name="Becker E.A."/>
            <person name="Seitzer P.M."/>
            <person name="Tritt A."/>
            <person name="Larsen D."/>
            <person name="Krusor M."/>
            <person name="Yao A.I."/>
            <person name="Wu D."/>
            <person name="Madern D."/>
            <person name="Eisen J.A."/>
            <person name="Darling A.E."/>
            <person name="Facciotti M.T."/>
        </authorList>
    </citation>
    <scope>NUCLEOTIDE SEQUENCE [LARGE SCALE GENOMIC DNA]</scope>
    <source>
        <strain evidence="3 4">JCM 10879</strain>
    </source>
</reference>
<dbReference type="Gene3D" id="2.160.20.110">
    <property type="match status" value="1"/>
</dbReference>
<keyword evidence="2" id="KW-1133">Transmembrane helix</keyword>
<dbReference type="eggNOG" id="arCOG02911">
    <property type="taxonomic scope" value="Archaea"/>
</dbReference>
<gene>
    <name evidence="3" type="ORF">C446_11762</name>
</gene>
<dbReference type="Proteomes" id="UP000011607">
    <property type="component" value="Unassembled WGS sequence"/>
</dbReference>
<protein>
    <recommendedName>
        <fullName evidence="5">GLUG domain-containing protein</fullName>
    </recommendedName>
</protein>
<dbReference type="EMBL" id="AOMA01000116">
    <property type="protein sequence ID" value="EMA36332.1"/>
    <property type="molecule type" value="Genomic_DNA"/>
</dbReference>
<dbReference type="InterPro" id="IPR055713">
    <property type="entry name" value="DUF7289"/>
</dbReference>
<feature type="compositionally biased region" description="Acidic residues" evidence="1">
    <location>
        <begin position="1153"/>
        <end position="1184"/>
    </location>
</feature>
<dbReference type="Pfam" id="PF23960">
    <property type="entry name" value="DUF7289"/>
    <property type="match status" value="1"/>
</dbReference>
<dbReference type="eggNOG" id="arCOG07560">
    <property type="taxonomic scope" value="Archaea"/>
</dbReference>